<reference evidence="1" key="1">
    <citation type="submission" date="2018-10" db="EMBL/GenBank/DDBJ databases">
        <title>Hidden diversity of soil giant viruses.</title>
        <authorList>
            <person name="Schulz F."/>
            <person name="Alteio L."/>
            <person name="Goudeau D."/>
            <person name="Ryan E.M."/>
            <person name="Malmstrom R.R."/>
            <person name="Blanchard J."/>
            <person name="Woyke T."/>
        </authorList>
    </citation>
    <scope>NUCLEOTIDE SEQUENCE</scope>
    <source>
        <strain evidence="1">HAV1</strain>
    </source>
</reference>
<proteinExistence type="predicted"/>
<sequence length="296" mass="34160">MAEEKMQTCKKCDSNLPITDFSKAGKKKNGEINYGPSCKKCGREAYRAAHPLVDKPTPDSKECTMCGNELPMTGFDTCGIYKKTGKTRYRPACKPCSRLMTKNYKVNNLEHISVYNHEYKMEHTEEVKIYNREYNLNNREKIQARQTIQHAERLTYDPQYKMRCALSHRLGGIMKTLGREYKSASTLVLLDCSLAFFTDWIKSQFTGVMTFENYGKVWHIDHVIPCSGFDLLKAEQQQKCFHWTNLRPLLALENLSKNARLTLAELAAHETILNNYNRKTGTLPLVFNKLEYVTDI</sequence>
<dbReference type="EMBL" id="MK072286">
    <property type="protein sequence ID" value="AYV81595.1"/>
    <property type="molecule type" value="Genomic_DNA"/>
</dbReference>
<protein>
    <submittedName>
        <fullName evidence="1">Putative prophage protein</fullName>
    </submittedName>
</protein>
<accession>A0A3G5A317</accession>
<gene>
    <name evidence="1" type="ORF">Harvfovirus44_3</name>
</gene>
<evidence type="ECO:0000313" key="1">
    <source>
        <dbReference type="EMBL" id="AYV81595.1"/>
    </source>
</evidence>
<organism evidence="1">
    <name type="scientific">Harvfovirus sp</name>
    <dbReference type="NCBI Taxonomy" id="2487768"/>
    <lineage>
        <taxon>Viruses</taxon>
        <taxon>Varidnaviria</taxon>
        <taxon>Bamfordvirae</taxon>
        <taxon>Nucleocytoviricota</taxon>
        <taxon>Megaviricetes</taxon>
        <taxon>Imitervirales</taxon>
        <taxon>Mimiviridae</taxon>
        <taxon>Klosneuvirinae</taxon>
    </lineage>
</organism>
<name>A0A3G5A317_9VIRU</name>